<dbReference type="EMBL" id="LSRQ01000394">
    <property type="protein sequence ID" value="OAY83115.1"/>
    <property type="molecule type" value="Genomic_DNA"/>
</dbReference>
<dbReference type="GO" id="GO:0016887">
    <property type="term" value="F:ATP hydrolysis activity"/>
    <property type="evidence" value="ECO:0007669"/>
    <property type="project" value="InterPro"/>
</dbReference>
<dbReference type="InterPro" id="IPR001757">
    <property type="entry name" value="P_typ_ATPase"/>
</dbReference>
<dbReference type="InterPro" id="IPR036412">
    <property type="entry name" value="HAD-like_sf"/>
</dbReference>
<dbReference type="FunFam" id="2.70.150.10:FF:000002">
    <property type="entry name" value="Copper-transporting ATPase 1, putative"/>
    <property type="match status" value="1"/>
</dbReference>
<keyword evidence="4 11" id="KW-0812">Transmembrane</keyword>
<comment type="similarity">
    <text evidence="2 11">Belongs to the cation transport ATPase (P-type) (TC 3.A.3) family. Type IB subfamily.</text>
</comment>
<feature type="transmembrane region" description="Helical" evidence="11">
    <location>
        <begin position="629"/>
        <end position="648"/>
    </location>
</feature>
<dbReference type="InterPro" id="IPR023214">
    <property type="entry name" value="HAD_sf"/>
</dbReference>
<dbReference type="PROSITE" id="PS00154">
    <property type="entry name" value="ATPASE_E1_E2"/>
    <property type="match status" value="1"/>
</dbReference>
<evidence type="ECO:0000256" key="7">
    <source>
        <dbReference type="ARBA" id="ARBA00022989"/>
    </source>
</evidence>
<dbReference type="Proteomes" id="UP000092600">
    <property type="component" value="Unassembled WGS sequence"/>
</dbReference>
<dbReference type="NCBIfam" id="TIGR01512">
    <property type="entry name" value="ATPase-IB2_Cd"/>
    <property type="match status" value="1"/>
</dbReference>
<dbReference type="PRINTS" id="PR00120">
    <property type="entry name" value="HATPASE"/>
</dbReference>
<keyword evidence="11" id="KW-0479">Metal-binding</keyword>
<dbReference type="CDD" id="cd00371">
    <property type="entry name" value="HMA"/>
    <property type="match status" value="1"/>
</dbReference>
<keyword evidence="7 11" id="KW-1133">Transmembrane helix</keyword>
<proteinExistence type="inferred from homology"/>
<dbReference type="STRING" id="4615.A0A199W2I5"/>
<dbReference type="InterPro" id="IPR059000">
    <property type="entry name" value="ATPase_P-type_domA"/>
</dbReference>
<feature type="domain" description="HMA" evidence="13">
    <location>
        <begin position="14"/>
        <end position="80"/>
    </location>
</feature>
<dbReference type="InterPro" id="IPR027256">
    <property type="entry name" value="P-typ_ATPase_IB"/>
</dbReference>
<dbReference type="InterPro" id="IPR018303">
    <property type="entry name" value="ATPase_P-typ_P_site"/>
</dbReference>
<evidence type="ECO:0000256" key="9">
    <source>
        <dbReference type="ARBA" id="ARBA00039103"/>
    </source>
</evidence>
<dbReference type="InterPro" id="IPR008250">
    <property type="entry name" value="ATPase_P-typ_transduc_dom_A_sf"/>
</dbReference>
<dbReference type="SUPFAM" id="SSF56784">
    <property type="entry name" value="HAD-like"/>
    <property type="match status" value="1"/>
</dbReference>
<dbReference type="Pfam" id="PF00403">
    <property type="entry name" value="HMA"/>
    <property type="match status" value="1"/>
</dbReference>
<dbReference type="GO" id="GO:0046872">
    <property type="term" value="F:metal ion binding"/>
    <property type="evidence" value="ECO:0007669"/>
    <property type="project" value="UniProtKB-KW"/>
</dbReference>
<keyword evidence="6 11" id="KW-0067">ATP-binding</keyword>
<dbReference type="GO" id="GO:0005524">
    <property type="term" value="F:ATP binding"/>
    <property type="evidence" value="ECO:0007669"/>
    <property type="project" value="UniProtKB-UniRule"/>
</dbReference>
<dbReference type="SUPFAM" id="SSF81653">
    <property type="entry name" value="Calcium ATPase, transduction domain A"/>
    <property type="match status" value="1"/>
</dbReference>
<dbReference type="InterPro" id="IPR023298">
    <property type="entry name" value="ATPase_P-typ_TM_dom_sf"/>
</dbReference>
<reference evidence="14 15" key="1">
    <citation type="journal article" date="2016" name="DNA Res.">
        <title>The draft genome of MD-2 pineapple using hybrid error correction of long reads.</title>
        <authorList>
            <person name="Redwan R.M."/>
            <person name="Saidin A."/>
            <person name="Kumar S.V."/>
        </authorList>
    </citation>
    <scope>NUCLEOTIDE SEQUENCE [LARGE SCALE GENOMIC DNA]</scope>
    <source>
        <strain evidence="15">cv. MD2</strain>
        <tissue evidence="14">Leaf</tissue>
    </source>
</reference>
<keyword evidence="3" id="KW-0104">Cadmium</keyword>
<evidence type="ECO:0000256" key="3">
    <source>
        <dbReference type="ARBA" id="ARBA00022539"/>
    </source>
</evidence>
<evidence type="ECO:0000256" key="6">
    <source>
        <dbReference type="ARBA" id="ARBA00022840"/>
    </source>
</evidence>
<dbReference type="Gene3D" id="3.40.1110.10">
    <property type="entry name" value="Calcium-transporting ATPase, cytoplasmic domain N"/>
    <property type="match status" value="2"/>
</dbReference>
<feature type="compositionally biased region" description="Low complexity" evidence="12">
    <location>
        <begin position="732"/>
        <end position="750"/>
    </location>
</feature>
<keyword evidence="8 11" id="KW-0472">Membrane</keyword>
<feature type="compositionally biased region" description="Basic and acidic residues" evidence="12">
    <location>
        <begin position="721"/>
        <end position="730"/>
    </location>
</feature>
<dbReference type="NCBIfam" id="TIGR01494">
    <property type="entry name" value="ATPase_P-type"/>
    <property type="match status" value="1"/>
</dbReference>
<feature type="transmembrane region" description="Helical" evidence="11">
    <location>
        <begin position="343"/>
        <end position="366"/>
    </location>
</feature>
<evidence type="ECO:0000256" key="4">
    <source>
        <dbReference type="ARBA" id="ARBA00022692"/>
    </source>
</evidence>
<dbReference type="PRINTS" id="PR00119">
    <property type="entry name" value="CATATPASE"/>
</dbReference>
<accession>A0A199W2I5</accession>
<evidence type="ECO:0000259" key="13">
    <source>
        <dbReference type="PROSITE" id="PS50846"/>
    </source>
</evidence>
<sequence>MAEKVEPRLPSVMQKTTFSVSGLCCASEAALVHKLLEPLQGIENVSINTVAKTVIVLHDPTQVPASHIVDALNKAKLNANIRELGKVKERKKPWPSLNIIACGMLLIIAMFSYIYQPLIWVALVSIAVGILGMLRRSIAAIRRFVLDINVLMVIAAFGAIGLGDYLEGASIVFLFTFAEWLEEMSTDKARTTLESLINSAPRMAVIAETGEVVPVENIRIDTIVSVKAGEQVPVDGVIVSGESSIDESSLTGEFMPVDKQKGSNVWAGTVVLTGFINVAAKAIKDDSAVARMVKLVEDAQNQRSNIEEFIEKFAKYYTPGVLLIAGVIAIVPLALRLHEIHRWLYLSLILVVVACPCALVISTPVAKVCGLSAAAKMGLIIKGGSHLEALAKVKAMAFDKTGTLTEGAFQVVELQNVYPQEDIYHLISSLENLSSHPMAKALVEYARLQGIEPSKEVKDFKIVPGEGISGNVDGRFDIKEEGITVGYVGMDNRFIGYFCLGDQIREEAADAVNELQKQGIHVTVLTGDSKAAARIIQQQIGENIEVKASLSPEGKMKKIAELRERWGLTAMVGDGINDAPALATSDVGIAMGVAGSAVATETADVALMSNDLRKIPEAVKLARSSLGKVYQNVALSLIVKIIFFALAFGGVASLWAAVVADMGTSLAVIFNSMLLLRPNAKTIKTASETSSQKTSCIGAASSSSAMKDEVRLDLDVLREPLLPKKERTENEGSSSCRKGCCGGTTSEATS</sequence>
<evidence type="ECO:0000256" key="2">
    <source>
        <dbReference type="ARBA" id="ARBA00006024"/>
    </source>
</evidence>
<evidence type="ECO:0000256" key="11">
    <source>
        <dbReference type="RuleBase" id="RU362081"/>
    </source>
</evidence>
<dbReference type="Gene3D" id="2.70.150.10">
    <property type="entry name" value="Calcium-transporting ATPase, cytoplasmic transduction domain A"/>
    <property type="match status" value="1"/>
</dbReference>
<dbReference type="FunFam" id="3.30.70.100:FF:000022">
    <property type="entry name" value="Putative cadmium/zinc-transporting ATPase 3"/>
    <property type="match status" value="1"/>
</dbReference>
<feature type="transmembrane region" description="Helical" evidence="11">
    <location>
        <begin position="150"/>
        <end position="178"/>
    </location>
</feature>
<dbReference type="Pfam" id="PF00702">
    <property type="entry name" value="Hydrolase"/>
    <property type="match status" value="1"/>
</dbReference>
<dbReference type="NCBIfam" id="TIGR01525">
    <property type="entry name" value="ATPase-IB_hvy"/>
    <property type="match status" value="1"/>
</dbReference>
<evidence type="ECO:0000313" key="15">
    <source>
        <dbReference type="Proteomes" id="UP000092600"/>
    </source>
</evidence>
<feature type="region of interest" description="Disordered" evidence="12">
    <location>
        <begin position="721"/>
        <end position="750"/>
    </location>
</feature>
<dbReference type="Gene3D" id="3.30.70.100">
    <property type="match status" value="1"/>
</dbReference>
<comment type="caution">
    <text evidence="14">The sequence shown here is derived from an EMBL/GenBank/DDBJ whole genome shotgun (WGS) entry which is preliminary data.</text>
</comment>
<feature type="transmembrane region" description="Helical" evidence="11">
    <location>
        <begin position="316"/>
        <end position="337"/>
    </location>
</feature>
<feature type="transmembrane region" description="Helical" evidence="11">
    <location>
        <begin position="96"/>
        <end position="114"/>
    </location>
</feature>
<dbReference type="InterPro" id="IPR023299">
    <property type="entry name" value="ATPase_P-typ_cyto_dom_N"/>
</dbReference>
<dbReference type="InterPro" id="IPR006121">
    <property type="entry name" value="HMA_dom"/>
</dbReference>
<dbReference type="PANTHER" id="PTHR48085:SF5">
    <property type="entry name" value="CADMIUM_ZINC-TRANSPORTING ATPASE HMA4-RELATED"/>
    <property type="match status" value="1"/>
</dbReference>
<dbReference type="PANTHER" id="PTHR48085">
    <property type="entry name" value="CADMIUM/ZINC-TRANSPORTING ATPASE HMA2-RELATED"/>
    <property type="match status" value="1"/>
</dbReference>
<name>A0A199W2I5_ANACO</name>
<evidence type="ECO:0000313" key="14">
    <source>
        <dbReference type="EMBL" id="OAY83115.1"/>
    </source>
</evidence>
<dbReference type="SUPFAM" id="SSF55008">
    <property type="entry name" value="HMA, heavy metal-associated domain"/>
    <property type="match status" value="1"/>
</dbReference>
<feature type="transmembrane region" description="Helical" evidence="11">
    <location>
        <begin position="265"/>
        <end position="283"/>
    </location>
</feature>
<dbReference type="InterPro" id="IPR051014">
    <property type="entry name" value="Cation_Transport_ATPase_IB"/>
</dbReference>
<evidence type="ECO:0000256" key="1">
    <source>
        <dbReference type="ARBA" id="ARBA00004141"/>
    </source>
</evidence>
<dbReference type="InterPro" id="IPR036163">
    <property type="entry name" value="HMA_dom_sf"/>
</dbReference>
<dbReference type="GO" id="GO:0016020">
    <property type="term" value="C:membrane"/>
    <property type="evidence" value="ECO:0007669"/>
    <property type="project" value="UniProtKB-SubCell"/>
</dbReference>
<comment type="catalytic activity">
    <reaction evidence="10">
        <text>Cd(2+)(in) + ATP + H2O = Cd(2+)(out) + ADP + phosphate + H(+)</text>
        <dbReference type="Rhea" id="RHEA:12132"/>
        <dbReference type="ChEBI" id="CHEBI:15377"/>
        <dbReference type="ChEBI" id="CHEBI:15378"/>
        <dbReference type="ChEBI" id="CHEBI:30616"/>
        <dbReference type="ChEBI" id="CHEBI:43474"/>
        <dbReference type="ChEBI" id="CHEBI:48775"/>
        <dbReference type="ChEBI" id="CHEBI:456216"/>
        <dbReference type="EC" id="7.2.2.21"/>
    </reaction>
</comment>
<evidence type="ECO:0000256" key="10">
    <source>
        <dbReference type="ARBA" id="ARBA00049338"/>
    </source>
</evidence>
<evidence type="ECO:0000256" key="8">
    <source>
        <dbReference type="ARBA" id="ARBA00023136"/>
    </source>
</evidence>
<dbReference type="SUPFAM" id="SSF81665">
    <property type="entry name" value="Calcium ATPase, transmembrane domain M"/>
    <property type="match status" value="1"/>
</dbReference>
<protein>
    <recommendedName>
        <fullName evidence="9">Cd(2+)-exporting ATPase</fullName>
        <ecNumber evidence="9">7.2.2.21</ecNumber>
    </recommendedName>
</protein>
<feature type="transmembrane region" description="Helical" evidence="11">
    <location>
        <begin position="120"/>
        <end position="138"/>
    </location>
</feature>
<evidence type="ECO:0000256" key="12">
    <source>
        <dbReference type="SAM" id="MobiDB-lite"/>
    </source>
</evidence>
<dbReference type="Gene3D" id="3.40.50.1000">
    <property type="entry name" value="HAD superfamily/HAD-like"/>
    <property type="match status" value="2"/>
</dbReference>
<evidence type="ECO:0000256" key="5">
    <source>
        <dbReference type="ARBA" id="ARBA00022741"/>
    </source>
</evidence>
<organism evidence="14 15">
    <name type="scientific">Ananas comosus</name>
    <name type="common">Pineapple</name>
    <name type="synonym">Ananas ananas</name>
    <dbReference type="NCBI Taxonomy" id="4615"/>
    <lineage>
        <taxon>Eukaryota</taxon>
        <taxon>Viridiplantae</taxon>
        <taxon>Streptophyta</taxon>
        <taxon>Embryophyta</taxon>
        <taxon>Tracheophyta</taxon>
        <taxon>Spermatophyta</taxon>
        <taxon>Magnoliopsida</taxon>
        <taxon>Liliopsida</taxon>
        <taxon>Poales</taxon>
        <taxon>Bromeliaceae</taxon>
        <taxon>Bromelioideae</taxon>
        <taxon>Ananas</taxon>
    </lineage>
</organism>
<dbReference type="EC" id="7.2.2.21" evidence="9"/>
<keyword evidence="5 11" id="KW-0547">Nucleotide-binding</keyword>
<comment type="subcellular location">
    <subcellularLocation>
        <location evidence="1">Membrane</location>
        <topology evidence="1">Multi-pass membrane protein</topology>
    </subcellularLocation>
</comment>
<dbReference type="AlphaFoldDB" id="A0A199W2I5"/>
<dbReference type="Pfam" id="PF00122">
    <property type="entry name" value="E1-E2_ATPase"/>
    <property type="match status" value="1"/>
</dbReference>
<gene>
    <name evidence="14" type="ORF">ACMD2_17009</name>
</gene>
<feature type="non-terminal residue" evidence="14">
    <location>
        <position position="750"/>
    </location>
</feature>
<dbReference type="GO" id="GO:0008551">
    <property type="term" value="F:P-type cadmium transporter activity"/>
    <property type="evidence" value="ECO:0007669"/>
    <property type="project" value="UniProtKB-EC"/>
</dbReference>
<dbReference type="CDD" id="cd02079">
    <property type="entry name" value="P-type_ATPase_HM"/>
    <property type="match status" value="1"/>
</dbReference>
<dbReference type="PROSITE" id="PS50846">
    <property type="entry name" value="HMA_2"/>
    <property type="match status" value="1"/>
</dbReference>